<keyword evidence="7" id="KW-1185">Reference proteome</keyword>
<dbReference type="InterPro" id="IPR017900">
    <property type="entry name" value="4Fe4S_Fe_S_CS"/>
</dbReference>
<dbReference type="InterPro" id="IPR017896">
    <property type="entry name" value="4Fe4S_Fe-S-bd"/>
</dbReference>
<evidence type="ECO:0000256" key="2">
    <source>
        <dbReference type="ARBA" id="ARBA00023004"/>
    </source>
</evidence>
<keyword evidence="2" id="KW-0408">Iron</keyword>
<keyword evidence="1" id="KW-0479">Metal-binding</keyword>
<dbReference type="EMBL" id="CP042301">
    <property type="protein sequence ID" value="QDZ02968.1"/>
    <property type="molecule type" value="Genomic_DNA"/>
</dbReference>
<accession>A0A5B8L654</accession>
<dbReference type="PANTHER" id="PTHR42827:SF1">
    <property type="entry name" value="IRON-SULFUR CLUSTER-BINDING PROTEIN"/>
    <property type="match status" value="1"/>
</dbReference>
<dbReference type="PROSITE" id="PS00198">
    <property type="entry name" value="4FE4S_FER_1"/>
    <property type="match status" value="1"/>
</dbReference>
<feature type="domain" description="4Fe-4S ferredoxin-type" evidence="5">
    <location>
        <begin position="242"/>
        <end position="271"/>
    </location>
</feature>
<protein>
    <submittedName>
        <fullName evidence="6">4Fe-4S dicluster domain-containing protein</fullName>
    </submittedName>
</protein>
<gene>
    <name evidence="6" type="ORF">FQ775_22810</name>
</gene>
<feature type="region of interest" description="Disordered" evidence="4">
    <location>
        <begin position="1"/>
        <end position="38"/>
    </location>
</feature>
<name>A0A5B8L654_9HYPH</name>
<evidence type="ECO:0000313" key="6">
    <source>
        <dbReference type="EMBL" id="QDZ02968.1"/>
    </source>
</evidence>
<evidence type="ECO:0000256" key="3">
    <source>
        <dbReference type="ARBA" id="ARBA00023014"/>
    </source>
</evidence>
<evidence type="ECO:0000256" key="4">
    <source>
        <dbReference type="SAM" id="MobiDB-lite"/>
    </source>
</evidence>
<evidence type="ECO:0000259" key="5">
    <source>
        <dbReference type="PROSITE" id="PS51379"/>
    </source>
</evidence>
<dbReference type="Proteomes" id="UP000321389">
    <property type="component" value="Chromosome"/>
</dbReference>
<dbReference type="Gene3D" id="3.30.70.20">
    <property type="match status" value="1"/>
</dbReference>
<reference evidence="6" key="1">
    <citation type="submission" date="2020-04" db="EMBL/GenBank/DDBJ databases">
        <title>Nitratireductor sp. nov. isolated from mangrove soil.</title>
        <authorList>
            <person name="Ye Y."/>
        </authorList>
    </citation>
    <scope>NUCLEOTIDE SEQUENCE</scope>
    <source>
        <strain evidence="6">SY7</strain>
    </source>
</reference>
<dbReference type="KEGG" id="niy:FQ775_22810"/>
<organism evidence="6 7">
    <name type="scientific">Nitratireductor mangrovi</name>
    <dbReference type="NCBI Taxonomy" id="2599600"/>
    <lineage>
        <taxon>Bacteria</taxon>
        <taxon>Pseudomonadati</taxon>
        <taxon>Pseudomonadota</taxon>
        <taxon>Alphaproteobacteria</taxon>
        <taxon>Hyphomicrobiales</taxon>
        <taxon>Phyllobacteriaceae</taxon>
        <taxon>Nitratireductor</taxon>
    </lineage>
</organism>
<dbReference type="SUPFAM" id="SSF54862">
    <property type="entry name" value="4Fe-4S ferredoxins"/>
    <property type="match status" value="1"/>
</dbReference>
<dbReference type="GO" id="GO:0051536">
    <property type="term" value="F:iron-sulfur cluster binding"/>
    <property type="evidence" value="ECO:0007669"/>
    <property type="project" value="UniProtKB-KW"/>
</dbReference>
<dbReference type="GO" id="GO:0046872">
    <property type="term" value="F:metal ion binding"/>
    <property type="evidence" value="ECO:0007669"/>
    <property type="project" value="UniProtKB-KW"/>
</dbReference>
<dbReference type="PROSITE" id="PS51379">
    <property type="entry name" value="4FE4S_FER_2"/>
    <property type="match status" value="1"/>
</dbReference>
<feature type="compositionally biased region" description="Pro residues" evidence="4">
    <location>
        <begin position="1"/>
        <end position="12"/>
    </location>
</feature>
<dbReference type="Pfam" id="PF12838">
    <property type="entry name" value="Fer4_7"/>
    <property type="match status" value="1"/>
</dbReference>
<proteinExistence type="predicted"/>
<dbReference type="OrthoDB" id="9808559at2"/>
<evidence type="ECO:0000256" key="1">
    <source>
        <dbReference type="ARBA" id="ARBA00022723"/>
    </source>
</evidence>
<dbReference type="AlphaFoldDB" id="A0A5B8L654"/>
<keyword evidence="3" id="KW-0411">Iron-sulfur</keyword>
<sequence length="336" mass="36718">MPKPNPYRPFSPDPAQRELDPGISGNAINGLGDETPRRPRMVYWAPNPDDIPHGRLQRWFYSVDPQNPELTQARAERARVTNVALPTLADTPVSRSPEAWTALLSRFVDEGACDMTGVTEMRPEWVFEGHEVPFTRIVVVGVQHDYDRIATAPKPSAGAEVVRQYGRAAATALHMAAWLRSEGWDAEPVTGPMTGSVALIPPAIACGFGELGKHGSIINPEFGSSFRLSAVLTDAPFATTPARAVGVDDFCANCRICEDACPPEAIFHEKQTVRGDRKWYVDFDKCLPFFNQTHGCAICIAVCPWSRPGVGPALAQKLARRAGRLESASDAGDDRR</sequence>
<evidence type="ECO:0000313" key="7">
    <source>
        <dbReference type="Proteomes" id="UP000321389"/>
    </source>
</evidence>
<dbReference type="PANTHER" id="PTHR42827">
    <property type="entry name" value="IRON-SULFUR CLUSTER-BINDING PROTEIN-RELATED"/>
    <property type="match status" value="1"/>
</dbReference>
<dbReference type="RefSeq" id="WP_146301602.1">
    <property type="nucleotide sequence ID" value="NZ_CP042301.2"/>
</dbReference>